<protein>
    <submittedName>
        <fullName evidence="1">Uncharacterized protein</fullName>
    </submittedName>
</protein>
<dbReference type="Proteomes" id="UP000386466">
    <property type="component" value="Unassembled WGS sequence"/>
</dbReference>
<gene>
    <name evidence="1" type="ORF">LYPA_23C003229</name>
</gene>
<sequence>MRKLRLKEGLHRTGLLTYPLHAAVGGAWVSSLPWTPETYPKVPLDERIIFSGNLFQYQEDNK</sequence>
<name>A0A485PL55_LYNPA</name>
<accession>A0A485PL55</accession>
<reference evidence="1 2" key="1">
    <citation type="submission" date="2019-01" db="EMBL/GenBank/DDBJ databases">
        <authorList>
            <person name="Alioto T."/>
            <person name="Alioto T."/>
        </authorList>
    </citation>
    <scope>NUCLEOTIDE SEQUENCE [LARGE SCALE GENOMIC DNA]</scope>
</reference>
<dbReference type="EMBL" id="CAAGRJ010032932">
    <property type="protein sequence ID" value="VFV42982.1"/>
    <property type="molecule type" value="Genomic_DNA"/>
</dbReference>
<organism evidence="1 2">
    <name type="scientific">Lynx pardinus</name>
    <name type="common">Iberian lynx</name>
    <name type="synonym">Felis pardina</name>
    <dbReference type="NCBI Taxonomy" id="191816"/>
    <lineage>
        <taxon>Eukaryota</taxon>
        <taxon>Metazoa</taxon>
        <taxon>Chordata</taxon>
        <taxon>Craniata</taxon>
        <taxon>Vertebrata</taxon>
        <taxon>Euteleostomi</taxon>
        <taxon>Mammalia</taxon>
        <taxon>Eutheria</taxon>
        <taxon>Laurasiatheria</taxon>
        <taxon>Carnivora</taxon>
        <taxon>Feliformia</taxon>
        <taxon>Felidae</taxon>
        <taxon>Felinae</taxon>
        <taxon>Lynx</taxon>
    </lineage>
</organism>
<proteinExistence type="predicted"/>
<evidence type="ECO:0000313" key="2">
    <source>
        <dbReference type="Proteomes" id="UP000386466"/>
    </source>
</evidence>
<feature type="non-terminal residue" evidence="1">
    <location>
        <position position="62"/>
    </location>
</feature>
<dbReference type="AlphaFoldDB" id="A0A485PL55"/>
<evidence type="ECO:0000313" key="1">
    <source>
        <dbReference type="EMBL" id="VFV42982.1"/>
    </source>
</evidence>
<keyword evidence="2" id="KW-1185">Reference proteome</keyword>